<feature type="transmembrane region" description="Helical" evidence="7">
    <location>
        <begin position="362"/>
        <end position="383"/>
    </location>
</feature>
<evidence type="ECO:0008006" key="10">
    <source>
        <dbReference type="Google" id="ProtNLM"/>
    </source>
</evidence>
<feature type="transmembrane region" description="Helical" evidence="7">
    <location>
        <begin position="57"/>
        <end position="82"/>
    </location>
</feature>
<dbReference type="PANTHER" id="PTHR43549:SF3">
    <property type="entry name" value="MULTIDRUG RESISTANCE PROTEIN YPNP-RELATED"/>
    <property type="match status" value="1"/>
</dbReference>
<feature type="transmembrane region" description="Helical" evidence="7">
    <location>
        <begin position="240"/>
        <end position="259"/>
    </location>
</feature>
<dbReference type="eggNOG" id="COG0534">
    <property type="taxonomic scope" value="Bacteria"/>
</dbReference>
<protein>
    <recommendedName>
        <fullName evidence="10">MATE efflux family protein</fullName>
    </recommendedName>
</protein>
<feature type="transmembrane region" description="Helical" evidence="7">
    <location>
        <begin position="423"/>
        <end position="442"/>
    </location>
</feature>
<evidence type="ECO:0000313" key="8">
    <source>
        <dbReference type="EMBL" id="KGF57414.1"/>
    </source>
</evidence>
<feature type="transmembrane region" description="Helical" evidence="7">
    <location>
        <begin position="287"/>
        <end position="310"/>
    </location>
</feature>
<keyword evidence="9" id="KW-1185">Reference proteome</keyword>
<keyword evidence="6 7" id="KW-0472">Membrane</keyword>
<evidence type="ECO:0000256" key="1">
    <source>
        <dbReference type="ARBA" id="ARBA00004651"/>
    </source>
</evidence>
<dbReference type="EMBL" id="ADLO01000005">
    <property type="protein sequence ID" value="KGF57414.1"/>
    <property type="molecule type" value="Genomic_DNA"/>
</dbReference>
<comment type="subcellular location">
    <subcellularLocation>
        <location evidence="1">Cell membrane</location>
        <topology evidence="1">Multi-pass membrane protein</topology>
    </subcellularLocation>
</comment>
<dbReference type="NCBIfam" id="TIGR00797">
    <property type="entry name" value="matE"/>
    <property type="match status" value="1"/>
</dbReference>
<feature type="transmembrane region" description="Helical" evidence="7">
    <location>
        <begin position="390"/>
        <end position="411"/>
    </location>
</feature>
<dbReference type="GO" id="GO:0015297">
    <property type="term" value="F:antiporter activity"/>
    <property type="evidence" value="ECO:0007669"/>
    <property type="project" value="InterPro"/>
</dbReference>
<dbReference type="PATRIC" id="fig|742738.3.peg.148"/>
<keyword evidence="5 7" id="KW-1133">Transmembrane helix</keyword>
<dbReference type="PANTHER" id="PTHR43549">
    <property type="entry name" value="MULTIDRUG RESISTANCE PROTEIN YPNP-RELATED"/>
    <property type="match status" value="1"/>
</dbReference>
<dbReference type="AlphaFoldDB" id="A0A096DIQ4"/>
<evidence type="ECO:0000256" key="6">
    <source>
        <dbReference type="ARBA" id="ARBA00023136"/>
    </source>
</evidence>
<proteinExistence type="predicted"/>
<evidence type="ECO:0000256" key="2">
    <source>
        <dbReference type="ARBA" id="ARBA00022448"/>
    </source>
</evidence>
<name>A0A096DIQ4_FLAPL</name>
<accession>A0A096DIQ4</accession>
<organism evidence="8 9">
    <name type="scientific">Flavonifractor plautii 1_3_50AFAA</name>
    <dbReference type="NCBI Taxonomy" id="742738"/>
    <lineage>
        <taxon>Bacteria</taxon>
        <taxon>Bacillati</taxon>
        <taxon>Bacillota</taxon>
        <taxon>Clostridia</taxon>
        <taxon>Eubacteriales</taxon>
        <taxon>Oscillospiraceae</taxon>
        <taxon>Flavonifractor</taxon>
    </lineage>
</organism>
<gene>
    <name evidence="8" type="ORF">HMPREF9460_00142</name>
</gene>
<dbReference type="Proteomes" id="UP000029585">
    <property type="component" value="Unassembled WGS sequence"/>
</dbReference>
<dbReference type="InterPro" id="IPR002528">
    <property type="entry name" value="MATE_fam"/>
</dbReference>
<keyword evidence="4 7" id="KW-0812">Transmembrane</keyword>
<feature type="transmembrane region" description="Helical" evidence="7">
    <location>
        <begin position="198"/>
        <end position="219"/>
    </location>
</feature>
<evidence type="ECO:0000256" key="5">
    <source>
        <dbReference type="ARBA" id="ARBA00022989"/>
    </source>
</evidence>
<feature type="transmembrane region" description="Helical" evidence="7">
    <location>
        <begin position="322"/>
        <end position="342"/>
    </location>
</feature>
<comment type="caution">
    <text evidence="8">The sequence shown here is derived from an EMBL/GenBank/DDBJ whole genome shotgun (WGS) entry which is preliminary data.</text>
</comment>
<dbReference type="Pfam" id="PF01554">
    <property type="entry name" value="MatE"/>
    <property type="match status" value="2"/>
</dbReference>
<feature type="transmembrane region" description="Helical" evidence="7">
    <location>
        <begin position="20"/>
        <end position="37"/>
    </location>
</feature>
<keyword evidence="2" id="KW-0813">Transport</keyword>
<dbReference type="RefSeq" id="WP_009257150.1">
    <property type="nucleotide sequence ID" value="NZ_KN174161.1"/>
</dbReference>
<dbReference type="InterPro" id="IPR048279">
    <property type="entry name" value="MdtK-like"/>
</dbReference>
<evidence type="ECO:0000313" key="9">
    <source>
        <dbReference type="Proteomes" id="UP000029585"/>
    </source>
</evidence>
<evidence type="ECO:0000256" key="7">
    <source>
        <dbReference type="SAM" id="Phobius"/>
    </source>
</evidence>
<feature type="transmembrane region" description="Helical" evidence="7">
    <location>
        <begin position="171"/>
        <end position="192"/>
    </location>
</feature>
<evidence type="ECO:0000256" key="3">
    <source>
        <dbReference type="ARBA" id="ARBA00022475"/>
    </source>
</evidence>
<feature type="transmembrane region" description="Helical" evidence="7">
    <location>
        <begin position="103"/>
        <end position="124"/>
    </location>
</feature>
<dbReference type="GO" id="GO:0042910">
    <property type="term" value="F:xenobiotic transmembrane transporter activity"/>
    <property type="evidence" value="ECO:0007669"/>
    <property type="project" value="InterPro"/>
</dbReference>
<reference evidence="8 9" key="1">
    <citation type="submission" date="2011-08" db="EMBL/GenBank/DDBJ databases">
        <title>The Genome Sequence of Clostridium orbiscindens 1_3_50AFAA.</title>
        <authorList>
            <consortium name="The Broad Institute Genome Sequencing Platform"/>
            <person name="Earl A."/>
            <person name="Ward D."/>
            <person name="Feldgarden M."/>
            <person name="Gevers D."/>
            <person name="Daigneault M."/>
            <person name="Strauss J."/>
            <person name="Allen-Vercoe E."/>
            <person name="Young S.K."/>
            <person name="Zeng Q."/>
            <person name="Gargeya S."/>
            <person name="Fitzgerald M."/>
            <person name="Haas B."/>
            <person name="Abouelleil A."/>
            <person name="Alvarado L."/>
            <person name="Arachchi H.M."/>
            <person name="Berlin A."/>
            <person name="Brown A."/>
            <person name="Chapman S.B."/>
            <person name="Chen Z."/>
            <person name="Dunbar C."/>
            <person name="Freedman E."/>
            <person name="Gearin G."/>
            <person name="Gellesch M."/>
            <person name="Goldberg J."/>
            <person name="Griggs A."/>
            <person name="Gujja S."/>
            <person name="Heiman D."/>
            <person name="Howarth C."/>
            <person name="Larson L."/>
            <person name="Lui A."/>
            <person name="MacDonald P.J.P."/>
            <person name="Montmayeur A."/>
            <person name="Murphy C."/>
            <person name="Neiman D."/>
            <person name="Pearson M."/>
            <person name="Priest M."/>
            <person name="Roberts A."/>
            <person name="Saif S."/>
            <person name="Shea T."/>
            <person name="Shenoy N."/>
            <person name="Sisk P."/>
            <person name="Stolte C."/>
            <person name="Sykes S."/>
            <person name="Wortman J."/>
            <person name="Nusbaum C."/>
            <person name="Birren B."/>
        </authorList>
    </citation>
    <scope>NUCLEOTIDE SEQUENCE [LARGE SCALE GENOMIC DNA]</scope>
    <source>
        <strain evidence="8 9">1_3_50AFAA</strain>
    </source>
</reference>
<keyword evidence="3" id="KW-1003">Cell membrane</keyword>
<dbReference type="HOGENOM" id="CLU_012893_5_0_9"/>
<evidence type="ECO:0000256" key="4">
    <source>
        <dbReference type="ARBA" id="ARBA00022692"/>
    </source>
</evidence>
<dbReference type="InterPro" id="IPR052031">
    <property type="entry name" value="Membrane_Transporter-Flippase"/>
</dbReference>
<dbReference type="GO" id="GO:0005886">
    <property type="term" value="C:plasma membrane"/>
    <property type="evidence" value="ECO:0007669"/>
    <property type="project" value="UniProtKB-SubCell"/>
</dbReference>
<dbReference type="PIRSF" id="PIRSF006603">
    <property type="entry name" value="DinF"/>
    <property type="match status" value="1"/>
</dbReference>
<feature type="transmembrane region" description="Helical" evidence="7">
    <location>
        <begin position="144"/>
        <end position="164"/>
    </location>
</feature>
<sequence>MGLLRQPTSDITKGVIWKQLLAFFFPLWFGTFFQQLYNTVDTLVVGRFVGKVALAAVGSTSVIVNLTVGIFTGLAAGAVVAIAQHFGARRWDEVHECVHTAMLLSILIGAFFMVTGFVLTPWALRAMGTTEEALPGAILYLRVYFLGMVPNVIYNMGTGVLRAIGDFRRPLYFLMAASLCNIVLDLLLVVVFHMGVAGVAIATICSQLLSAVLVVISLMRSEMTPYQLFPKRLRIYAMPMRSILMIGVPTALQSVMYNASNIVIQASINSFGTDAVAAWTAYGKMDIIFWMTITAMAQSITTFAGQNYGAGEYERLKKGVRVSVAMTACFTVLLSTAFFLLARPLLAIFSPDPDVLEVGVEMVRFLAPCYITYILIELLTGAIRGAGKSVAPMLISVFGVCGLRLLWLFTVVPAHHTLLAVEASYPITWAVTSVAILLYYRFGRWLHPPKKA</sequence>
<dbReference type="CDD" id="cd13138">
    <property type="entry name" value="MATE_yoeA_like"/>
    <property type="match status" value="1"/>
</dbReference>